<dbReference type="SUPFAM" id="SSF51126">
    <property type="entry name" value="Pectin lyase-like"/>
    <property type="match status" value="2"/>
</dbReference>
<proteinExistence type="inferred from homology"/>
<accession>A0A218WHY0</accession>
<dbReference type="Pfam" id="PF01095">
    <property type="entry name" value="Pectinesterase"/>
    <property type="match status" value="1"/>
</dbReference>
<evidence type="ECO:0000313" key="12">
    <source>
        <dbReference type="Proteomes" id="UP000197138"/>
    </source>
</evidence>
<sequence>MHALLQIFLFSTILSNAGSNPDIYRPEIAETITVDQSGQGEFTTVQSAIDSIPSGRTAWTIVKINAGRYNEKVTIPRDKQFIFLQGESARNTVIQWSDAGEPFQSTTLTVLAENFKARNIAFKNAYNEVLRRDGKPIERAPAAHIHADKASFYQCAFVSLQDTLSDSIGRHYFESCYIKGAIDFIWGRGQSIYQNCKINAIAAVLGGTPGYITAQGRESLESSDGYIFNGGSVVGTGSTYLGRAYREYSRVVFNGTDFLNIIVPEGWSAWDYTGHEEHITYAERKCTGPGSDMSRRDTLSYSIGRHYFESCRIQGLIDFIWGSGHSIYQNSKINAIAAVLGNGPGEYITAQERDSGENSSGHVFSGRSMVHSTYLGRADRNYLRVMFC</sequence>
<gene>
    <name evidence="11" type="ORF">CDL15_Pgr018310</name>
</gene>
<dbReference type="GO" id="GO:0042545">
    <property type="term" value="P:cell wall modification"/>
    <property type="evidence" value="ECO:0007669"/>
    <property type="project" value="InterPro"/>
</dbReference>
<evidence type="ECO:0000259" key="10">
    <source>
        <dbReference type="Pfam" id="PF01095"/>
    </source>
</evidence>
<comment type="catalytic activity">
    <reaction evidence="7">
        <text>[(1-&gt;4)-alpha-D-galacturonosyl methyl ester](n) + n H2O = [(1-&gt;4)-alpha-D-galacturonosyl](n) + n methanol + n H(+)</text>
        <dbReference type="Rhea" id="RHEA:22380"/>
        <dbReference type="Rhea" id="RHEA-COMP:14570"/>
        <dbReference type="Rhea" id="RHEA-COMP:14573"/>
        <dbReference type="ChEBI" id="CHEBI:15377"/>
        <dbReference type="ChEBI" id="CHEBI:15378"/>
        <dbReference type="ChEBI" id="CHEBI:17790"/>
        <dbReference type="ChEBI" id="CHEBI:140522"/>
        <dbReference type="ChEBI" id="CHEBI:140523"/>
        <dbReference type="EC" id="3.1.1.11"/>
    </reaction>
</comment>
<evidence type="ECO:0000256" key="2">
    <source>
        <dbReference type="ARBA" id="ARBA00008891"/>
    </source>
</evidence>
<evidence type="ECO:0000256" key="6">
    <source>
        <dbReference type="ARBA" id="ARBA00023180"/>
    </source>
</evidence>
<organism evidence="11 12">
    <name type="scientific">Punica granatum</name>
    <name type="common">Pomegranate</name>
    <dbReference type="NCBI Taxonomy" id="22663"/>
    <lineage>
        <taxon>Eukaryota</taxon>
        <taxon>Viridiplantae</taxon>
        <taxon>Streptophyta</taxon>
        <taxon>Embryophyta</taxon>
        <taxon>Tracheophyta</taxon>
        <taxon>Spermatophyta</taxon>
        <taxon>Magnoliopsida</taxon>
        <taxon>eudicotyledons</taxon>
        <taxon>Gunneridae</taxon>
        <taxon>Pentapetalae</taxon>
        <taxon>rosids</taxon>
        <taxon>malvids</taxon>
        <taxon>Myrtales</taxon>
        <taxon>Lythraceae</taxon>
        <taxon>Punica</taxon>
    </lineage>
</organism>
<dbReference type="Gene3D" id="2.160.20.10">
    <property type="entry name" value="Single-stranded right-handed beta-helix, Pectin lyase-like"/>
    <property type="match status" value="2"/>
</dbReference>
<feature type="chain" id="PRO_5012488119" description="pectinesterase" evidence="9">
    <location>
        <begin position="20"/>
        <end position="388"/>
    </location>
</feature>
<evidence type="ECO:0000313" key="11">
    <source>
        <dbReference type="EMBL" id="OWM72425.1"/>
    </source>
</evidence>
<evidence type="ECO:0000256" key="7">
    <source>
        <dbReference type="ARBA" id="ARBA00047928"/>
    </source>
</evidence>
<dbReference type="InterPro" id="IPR011050">
    <property type="entry name" value="Pectin_lyase_fold/virulence"/>
</dbReference>
<evidence type="ECO:0000256" key="5">
    <source>
        <dbReference type="ARBA" id="ARBA00023085"/>
    </source>
</evidence>
<keyword evidence="6" id="KW-0325">Glycoprotein</keyword>
<keyword evidence="4" id="KW-0378">Hydrolase</keyword>
<feature type="domain" description="Pectinesterase catalytic" evidence="10">
    <location>
        <begin position="32"/>
        <end position="296"/>
    </location>
</feature>
<dbReference type="GO" id="GO:0030599">
    <property type="term" value="F:pectinesterase activity"/>
    <property type="evidence" value="ECO:0007669"/>
    <property type="project" value="UniProtKB-EC"/>
</dbReference>
<protein>
    <recommendedName>
        <fullName evidence="3">pectinesterase</fullName>
        <ecNumber evidence="3">3.1.1.11</ecNumber>
    </recommendedName>
</protein>
<reference evidence="12" key="1">
    <citation type="journal article" date="2017" name="Plant J.">
        <title>The pomegranate (Punica granatum L.) genome and the genomics of punicalagin biosynthesis.</title>
        <authorList>
            <person name="Qin G."/>
            <person name="Xu C."/>
            <person name="Ming R."/>
            <person name="Tang H."/>
            <person name="Guyot R."/>
            <person name="Kramer E.M."/>
            <person name="Hu Y."/>
            <person name="Yi X."/>
            <person name="Qi Y."/>
            <person name="Xu X."/>
            <person name="Gao Z."/>
            <person name="Pan H."/>
            <person name="Jian J."/>
            <person name="Tian Y."/>
            <person name="Yue Z."/>
            <person name="Xu Y."/>
        </authorList>
    </citation>
    <scope>NUCLEOTIDE SEQUENCE [LARGE SCALE GENOMIC DNA]</scope>
    <source>
        <strain evidence="12">cv. Dabenzi</strain>
    </source>
</reference>
<dbReference type="FunFam" id="2.160.20.10:FF:000013">
    <property type="entry name" value="Pectinesterase"/>
    <property type="match status" value="1"/>
</dbReference>
<evidence type="ECO:0000256" key="4">
    <source>
        <dbReference type="ARBA" id="ARBA00022801"/>
    </source>
</evidence>
<dbReference type="EMBL" id="MTKT01004293">
    <property type="protein sequence ID" value="OWM72425.1"/>
    <property type="molecule type" value="Genomic_DNA"/>
</dbReference>
<dbReference type="PANTHER" id="PTHR31321:SF85">
    <property type="entry name" value="PECTINESTERASE CATALYTIC DOMAIN-CONTAINING PROTEIN"/>
    <property type="match status" value="1"/>
</dbReference>
<dbReference type="InterPro" id="IPR000070">
    <property type="entry name" value="Pectinesterase_cat"/>
</dbReference>
<evidence type="ECO:0000256" key="3">
    <source>
        <dbReference type="ARBA" id="ARBA00013229"/>
    </source>
</evidence>
<name>A0A218WHY0_PUNGR</name>
<dbReference type="InterPro" id="IPR012334">
    <property type="entry name" value="Pectin_lyas_fold"/>
</dbReference>
<dbReference type="Proteomes" id="UP000197138">
    <property type="component" value="Unassembled WGS sequence"/>
</dbReference>
<keyword evidence="5" id="KW-0063">Aspartyl esterase</keyword>
<evidence type="ECO:0000256" key="8">
    <source>
        <dbReference type="ARBA" id="ARBA00057335"/>
    </source>
</evidence>
<evidence type="ECO:0000256" key="9">
    <source>
        <dbReference type="SAM" id="SignalP"/>
    </source>
</evidence>
<evidence type="ECO:0000256" key="1">
    <source>
        <dbReference type="ARBA" id="ARBA00005184"/>
    </source>
</evidence>
<dbReference type="EC" id="3.1.1.11" evidence="3"/>
<dbReference type="GO" id="GO:0045490">
    <property type="term" value="P:pectin catabolic process"/>
    <property type="evidence" value="ECO:0007669"/>
    <property type="project" value="UniProtKB-UniPathway"/>
</dbReference>
<comment type="pathway">
    <text evidence="1">Glycan metabolism; pectin degradation; 2-dehydro-3-deoxy-D-gluconate from pectin: step 1/5.</text>
</comment>
<comment type="function">
    <text evidence="8">Acts in the modification of cell walls via demethylesterification of cell wall pectin.</text>
</comment>
<keyword evidence="9" id="KW-0732">Signal</keyword>
<dbReference type="AlphaFoldDB" id="A0A218WHY0"/>
<dbReference type="UniPathway" id="UPA00545">
    <property type="reaction ID" value="UER00823"/>
</dbReference>
<comment type="caution">
    <text evidence="11">The sequence shown here is derived from an EMBL/GenBank/DDBJ whole genome shotgun (WGS) entry which is preliminary data.</text>
</comment>
<comment type="similarity">
    <text evidence="2">Belongs to the pectinesterase family.</text>
</comment>
<dbReference type="PANTHER" id="PTHR31321">
    <property type="entry name" value="ACYL-COA THIOESTER HYDROLASE YBHC-RELATED"/>
    <property type="match status" value="1"/>
</dbReference>
<feature type="signal peptide" evidence="9">
    <location>
        <begin position="1"/>
        <end position="19"/>
    </location>
</feature>